<dbReference type="SUPFAM" id="SSF46785">
    <property type="entry name" value="Winged helix' DNA-binding domain"/>
    <property type="match status" value="1"/>
</dbReference>
<evidence type="ECO:0000256" key="2">
    <source>
        <dbReference type="ARBA" id="ARBA00023015"/>
    </source>
</evidence>
<dbReference type="PANTHER" id="PTHR30537:SF5">
    <property type="entry name" value="HTH-TYPE TRANSCRIPTIONAL ACTIVATOR TTDR-RELATED"/>
    <property type="match status" value="1"/>
</dbReference>
<evidence type="ECO:0000256" key="4">
    <source>
        <dbReference type="ARBA" id="ARBA00023163"/>
    </source>
</evidence>
<name>A0A1A5JLE3_RHILI</name>
<dbReference type="RefSeq" id="WP_051402021.1">
    <property type="nucleotide sequence ID" value="NZ_LZTH01000001.1"/>
</dbReference>
<dbReference type="InterPro" id="IPR036388">
    <property type="entry name" value="WH-like_DNA-bd_sf"/>
</dbReference>
<dbReference type="Proteomes" id="UP000093748">
    <property type="component" value="Unassembled WGS sequence"/>
</dbReference>
<dbReference type="OrthoDB" id="9812435at2"/>
<evidence type="ECO:0000313" key="7">
    <source>
        <dbReference type="Proteomes" id="UP000093748"/>
    </source>
</evidence>
<sequence>MNNTVAKKETISLADLALFLEVARQGSLTRAALQAGTTKSAVSKAIRRLELRLGCVLLERTTRRLIVTPAGELLCQRGQALLGDVDDLAQALEAQADGLAGPLCICAPPELGAWLLQTCFAPFLELHPRIRLALRLDYAYQDLFDPHLDLTFRVGAIVDDAMVARRVGQFRRVLVANRAIADSLAGKDLATVARTLPMLAFGDGESELALSREAEIATVTVRSDRFSANTYPALLEAATQGLGIAVLPDFFVQRHVESGSVVRLFADWQSTDIPIYVIHRRANRRSRRAEALLSFIGPELVGLSELAAPLK</sequence>
<keyword evidence="2" id="KW-0805">Transcription regulation</keyword>
<dbReference type="Gene3D" id="1.10.10.10">
    <property type="entry name" value="Winged helix-like DNA-binding domain superfamily/Winged helix DNA-binding domain"/>
    <property type="match status" value="1"/>
</dbReference>
<dbReference type="InterPro" id="IPR058163">
    <property type="entry name" value="LysR-type_TF_proteobact-type"/>
</dbReference>
<comment type="caution">
    <text evidence="6">The sequence shown here is derived from an EMBL/GenBank/DDBJ whole genome shotgun (WGS) entry which is preliminary data.</text>
</comment>
<dbReference type="Gene3D" id="3.40.190.290">
    <property type="match status" value="1"/>
</dbReference>
<dbReference type="SUPFAM" id="SSF53850">
    <property type="entry name" value="Periplasmic binding protein-like II"/>
    <property type="match status" value="1"/>
</dbReference>
<gene>
    <name evidence="6" type="ORF">BAE39_08040</name>
</gene>
<dbReference type="GO" id="GO:0006351">
    <property type="term" value="P:DNA-templated transcription"/>
    <property type="evidence" value="ECO:0007669"/>
    <property type="project" value="TreeGrafter"/>
</dbReference>
<dbReference type="AlphaFoldDB" id="A0A1A5JLE3"/>
<protein>
    <recommendedName>
        <fullName evidence="5">HTH lysR-type domain-containing protein</fullName>
    </recommendedName>
</protein>
<keyword evidence="4" id="KW-0804">Transcription</keyword>
<reference evidence="7" key="1">
    <citation type="submission" date="2016-06" db="EMBL/GenBank/DDBJ databases">
        <title>NZP2037 Pacbio-Illumina hybrid assembly.</title>
        <authorList>
            <person name="Ramsay J.P."/>
        </authorList>
    </citation>
    <scope>NUCLEOTIDE SEQUENCE [LARGE SCALE GENOMIC DNA]</scope>
    <source>
        <strain evidence="7">R7ANS::ICEMlSym2042</strain>
    </source>
</reference>
<accession>A0A1A5JLE3</accession>
<organism evidence="6 7">
    <name type="scientific">Rhizobium loti</name>
    <name type="common">Mesorhizobium loti</name>
    <dbReference type="NCBI Taxonomy" id="381"/>
    <lineage>
        <taxon>Bacteria</taxon>
        <taxon>Pseudomonadati</taxon>
        <taxon>Pseudomonadota</taxon>
        <taxon>Alphaproteobacteria</taxon>
        <taxon>Hyphomicrobiales</taxon>
        <taxon>Phyllobacteriaceae</taxon>
        <taxon>Mesorhizobium</taxon>
    </lineage>
</organism>
<dbReference type="InterPro" id="IPR005119">
    <property type="entry name" value="LysR_subst-bd"/>
</dbReference>
<dbReference type="Pfam" id="PF00126">
    <property type="entry name" value="HTH_1"/>
    <property type="match status" value="1"/>
</dbReference>
<dbReference type="GO" id="GO:0043565">
    <property type="term" value="F:sequence-specific DNA binding"/>
    <property type="evidence" value="ECO:0007669"/>
    <property type="project" value="TreeGrafter"/>
</dbReference>
<dbReference type="FunFam" id="1.10.10.10:FF:000001">
    <property type="entry name" value="LysR family transcriptional regulator"/>
    <property type="match status" value="1"/>
</dbReference>
<evidence type="ECO:0000256" key="1">
    <source>
        <dbReference type="ARBA" id="ARBA00009437"/>
    </source>
</evidence>
<dbReference type="GO" id="GO:0003700">
    <property type="term" value="F:DNA-binding transcription factor activity"/>
    <property type="evidence" value="ECO:0007669"/>
    <property type="project" value="InterPro"/>
</dbReference>
<dbReference type="Pfam" id="PF03466">
    <property type="entry name" value="LysR_substrate"/>
    <property type="match status" value="1"/>
</dbReference>
<dbReference type="PROSITE" id="PS50931">
    <property type="entry name" value="HTH_LYSR"/>
    <property type="match status" value="1"/>
</dbReference>
<evidence type="ECO:0000313" key="6">
    <source>
        <dbReference type="EMBL" id="OBP83415.1"/>
    </source>
</evidence>
<comment type="similarity">
    <text evidence="1">Belongs to the LysR transcriptional regulatory family.</text>
</comment>
<feature type="domain" description="HTH lysR-type" evidence="5">
    <location>
        <begin position="11"/>
        <end position="68"/>
    </location>
</feature>
<proteinExistence type="inferred from homology"/>
<keyword evidence="3" id="KW-0238">DNA-binding</keyword>
<dbReference type="InterPro" id="IPR000847">
    <property type="entry name" value="LysR_HTH_N"/>
</dbReference>
<dbReference type="EMBL" id="LZTJ01000001">
    <property type="protein sequence ID" value="OBP83415.1"/>
    <property type="molecule type" value="Genomic_DNA"/>
</dbReference>
<dbReference type="InterPro" id="IPR036390">
    <property type="entry name" value="WH_DNA-bd_sf"/>
</dbReference>
<evidence type="ECO:0000259" key="5">
    <source>
        <dbReference type="PROSITE" id="PS50931"/>
    </source>
</evidence>
<evidence type="ECO:0000256" key="3">
    <source>
        <dbReference type="ARBA" id="ARBA00023125"/>
    </source>
</evidence>
<dbReference type="PANTHER" id="PTHR30537">
    <property type="entry name" value="HTH-TYPE TRANSCRIPTIONAL REGULATOR"/>
    <property type="match status" value="1"/>
</dbReference>